<organism evidence="1 2">
    <name type="scientific">Umbra pygmaea</name>
    <name type="common">Eastern mudminnow</name>
    <dbReference type="NCBI Taxonomy" id="75934"/>
    <lineage>
        <taxon>Eukaryota</taxon>
        <taxon>Metazoa</taxon>
        <taxon>Chordata</taxon>
        <taxon>Craniata</taxon>
        <taxon>Vertebrata</taxon>
        <taxon>Euteleostomi</taxon>
        <taxon>Actinopterygii</taxon>
        <taxon>Neopterygii</taxon>
        <taxon>Teleostei</taxon>
        <taxon>Protacanthopterygii</taxon>
        <taxon>Esociformes</taxon>
        <taxon>Umbridae</taxon>
        <taxon>Umbra</taxon>
    </lineage>
</organism>
<proteinExistence type="predicted"/>
<sequence length="79" mass="8930">MTFPDVEDLTLVTDESYRRTMEKNHEESGACQLNFKKVKETDVEEVIGAVLKMAPYRLGGKKQVVGVVAEEDVEAIREE</sequence>
<comment type="caution">
    <text evidence="1">The sequence shown here is derived from an EMBL/GenBank/DDBJ whole genome shotgun (WGS) entry which is preliminary data.</text>
</comment>
<dbReference type="EMBL" id="JAGEUA010000007">
    <property type="protein sequence ID" value="KAL0970754.1"/>
    <property type="molecule type" value="Genomic_DNA"/>
</dbReference>
<evidence type="ECO:0000313" key="1">
    <source>
        <dbReference type="EMBL" id="KAL0970754.1"/>
    </source>
</evidence>
<reference evidence="1 2" key="1">
    <citation type="submission" date="2024-06" db="EMBL/GenBank/DDBJ databases">
        <authorList>
            <person name="Pan Q."/>
            <person name="Wen M."/>
            <person name="Jouanno E."/>
            <person name="Zahm M."/>
            <person name="Klopp C."/>
            <person name="Cabau C."/>
            <person name="Louis A."/>
            <person name="Berthelot C."/>
            <person name="Parey E."/>
            <person name="Roest Crollius H."/>
            <person name="Montfort J."/>
            <person name="Robinson-Rechavi M."/>
            <person name="Bouchez O."/>
            <person name="Lampietro C."/>
            <person name="Lopez Roques C."/>
            <person name="Donnadieu C."/>
            <person name="Postlethwait J."/>
            <person name="Bobe J."/>
            <person name="Verreycken H."/>
            <person name="Guiguen Y."/>
        </authorList>
    </citation>
    <scope>NUCLEOTIDE SEQUENCE [LARGE SCALE GENOMIC DNA]</scope>
    <source>
        <strain evidence="1">Up_M1</strain>
        <tissue evidence="1">Testis</tissue>
    </source>
</reference>
<keyword evidence="2" id="KW-1185">Reference proteome</keyword>
<protein>
    <submittedName>
        <fullName evidence="1">Uncharacterized protein</fullName>
    </submittedName>
</protein>
<gene>
    <name evidence="1" type="ORF">UPYG_G00246870</name>
</gene>
<accession>A0ABD0WGE3</accession>
<dbReference type="AlphaFoldDB" id="A0ABD0WGE3"/>
<name>A0ABD0WGE3_UMBPY</name>
<evidence type="ECO:0000313" key="2">
    <source>
        <dbReference type="Proteomes" id="UP001557470"/>
    </source>
</evidence>
<dbReference type="Proteomes" id="UP001557470">
    <property type="component" value="Unassembled WGS sequence"/>
</dbReference>